<accession>A0A382H234</accession>
<evidence type="ECO:0000313" key="1">
    <source>
        <dbReference type="EMBL" id="SVB80997.1"/>
    </source>
</evidence>
<reference evidence="1" key="1">
    <citation type="submission" date="2018-05" db="EMBL/GenBank/DDBJ databases">
        <authorList>
            <person name="Lanie J.A."/>
            <person name="Ng W.-L."/>
            <person name="Kazmierczak K.M."/>
            <person name="Andrzejewski T.M."/>
            <person name="Davidsen T.M."/>
            <person name="Wayne K.J."/>
            <person name="Tettelin H."/>
            <person name="Glass J.I."/>
            <person name="Rusch D."/>
            <person name="Podicherti R."/>
            <person name="Tsui H.-C.T."/>
            <person name="Winkler M.E."/>
        </authorList>
    </citation>
    <scope>NUCLEOTIDE SEQUENCE</scope>
</reference>
<gene>
    <name evidence="1" type="ORF">METZ01_LOCUS233851</name>
</gene>
<proteinExistence type="predicted"/>
<name>A0A382H234_9ZZZZ</name>
<organism evidence="1">
    <name type="scientific">marine metagenome</name>
    <dbReference type="NCBI Taxonomy" id="408172"/>
    <lineage>
        <taxon>unclassified sequences</taxon>
        <taxon>metagenomes</taxon>
        <taxon>ecological metagenomes</taxon>
    </lineage>
</organism>
<dbReference type="AlphaFoldDB" id="A0A382H234"/>
<dbReference type="EMBL" id="UINC01058572">
    <property type="protein sequence ID" value="SVB80997.1"/>
    <property type="molecule type" value="Genomic_DNA"/>
</dbReference>
<feature type="non-terminal residue" evidence="1">
    <location>
        <position position="1"/>
    </location>
</feature>
<protein>
    <submittedName>
        <fullName evidence="1">Uncharacterized protein</fullName>
    </submittedName>
</protein>
<sequence>FTPSEARLYVTKLMEDIGLQFGAIKDIALARLVPGLPYWTEGSPSLREIGLLMP</sequence>